<dbReference type="EMBL" id="CAFBNF010000233">
    <property type="protein sequence ID" value="CAB4956911.1"/>
    <property type="molecule type" value="Genomic_DNA"/>
</dbReference>
<dbReference type="AlphaFoldDB" id="A0A6J7KN63"/>
<proteinExistence type="predicted"/>
<accession>A0A6J7KN63</accession>
<organism evidence="1">
    <name type="scientific">freshwater metagenome</name>
    <dbReference type="NCBI Taxonomy" id="449393"/>
    <lineage>
        <taxon>unclassified sequences</taxon>
        <taxon>metagenomes</taxon>
        <taxon>ecological metagenomes</taxon>
    </lineage>
</organism>
<evidence type="ECO:0000313" key="1">
    <source>
        <dbReference type="EMBL" id="CAB4956911.1"/>
    </source>
</evidence>
<dbReference type="Pfam" id="PF04978">
    <property type="entry name" value="MST"/>
    <property type="match status" value="1"/>
</dbReference>
<dbReference type="SUPFAM" id="SSF109854">
    <property type="entry name" value="DinB/YfiT-like putative metalloenzymes"/>
    <property type="match status" value="1"/>
</dbReference>
<protein>
    <submittedName>
        <fullName evidence="1">Unannotated protein</fullName>
    </submittedName>
</protein>
<dbReference type="Gene3D" id="1.20.120.450">
    <property type="entry name" value="dinb family like domain"/>
    <property type="match status" value="1"/>
</dbReference>
<name>A0A6J7KN63_9ZZZZ</name>
<sequence>MAWTAPEVERPEPVPFGDEHAALTSWLDFYRATLLWKCGGLTLEQLRLRPIASTPISLLGLVRHLTDVERAWYRNRISGEDAPFHYWLADGDTDFAGVDDADGAADFALFAAECDHSRAVMATRPFDQTLTFANRAGTMLTRDVRWVMVHMVEEYARHLGHADLIREEIDGSTGY</sequence>
<dbReference type="InterPro" id="IPR007061">
    <property type="entry name" value="MST-like"/>
</dbReference>
<gene>
    <name evidence="1" type="ORF">UFOPK3773_01748</name>
</gene>
<dbReference type="InterPro" id="IPR034660">
    <property type="entry name" value="DinB/YfiT-like"/>
</dbReference>
<reference evidence="1" key="1">
    <citation type="submission" date="2020-05" db="EMBL/GenBank/DDBJ databases">
        <authorList>
            <person name="Chiriac C."/>
            <person name="Salcher M."/>
            <person name="Ghai R."/>
            <person name="Kavagutti S V."/>
        </authorList>
    </citation>
    <scope>NUCLEOTIDE SEQUENCE</scope>
</reference>